<comment type="caution">
    <text evidence="1">The sequence shown here is derived from an EMBL/GenBank/DDBJ whole genome shotgun (WGS) entry which is preliminary data.</text>
</comment>
<dbReference type="Proteomes" id="UP000013996">
    <property type="component" value="Unassembled WGS sequence"/>
</dbReference>
<organism evidence="1 2">
    <name type="scientific">Leptospira yanagawae serovar Saopaulo str. Sao Paulo = ATCC 700523</name>
    <dbReference type="NCBI Taxonomy" id="1249483"/>
    <lineage>
        <taxon>Bacteria</taxon>
        <taxon>Pseudomonadati</taxon>
        <taxon>Spirochaetota</taxon>
        <taxon>Spirochaetia</taxon>
        <taxon>Leptospirales</taxon>
        <taxon>Leptospiraceae</taxon>
        <taxon>Leptospira</taxon>
    </lineage>
</organism>
<evidence type="ECO:0000313" key="2">
    <source>
        <dbReference type="Proteomes" id="UP000013996"/>
    </source>
</evidence>
<protein>
    <submittedName>
        <fullName evidence="1">Uncharacterized protein</fullName>
    </submittedName>
</protein>
<name>A0A5E8HA45_9LEPT</name>
<reference evidence="1 2" key="1">
    <citation type="submission" date="2013-04" db="EMBL/GenBank/DDBJ databases">
        <authorList>
            <person name="Harkins D.M."/>
            <person name="Durkin A.S."/>
            <person name="Brinkac L.M."/>
            <person name="Haft D.H."/>
            <person name="Selengut J.D."/>
            <person name="Sanka R."/>
            <person name="DePew J."/>
            <person name="Purushe J."/>
            <person name="Hartskeerl R.A."/>
            <person name="Ahmed A."/>
            <person name="van der Linden H."/>
            <person name="Goris M.G.A."/>
            <person name="Vinetz J.M."/>
            <person name="Sutton G.G."/>
            <person name="Nierman W.C."/>
            <person name="Fouts D.E."/>
        </authorList>
    </citation>
    <scope>NUCLEOTIDE SEQUENCE [LARGE SCALE GENOMIC DNA]</scope>
    <source>
        <strain evidence="1 2">Sao Paulo</strain>
    </source>
</reference>
<evidence type="ECO:0000313" key="1">
    <source>
        <dbReference type="EMBL" id="EOQ88341.1"/>
    </source>
</evidence>
<dbReference type="STRING" id="1249483.LEP1GSC202_3459"/>
<gene>
    <name evidence="1" type="ORF">LEP1GSC202_3459</name>
</gene>
<dbReference type="EMBL" id="AOGX02000024">
    <property type="protein sequence ID" value="EOQ88341.1"/>
    <property type="molecule type" value="Genomic_DNA"/>
</dbReference>
<accession>A0A5E8HA45</accession>
<proteinExistence type="predicted"/>
<dbReference type="AlphaFoldDB" id="A0A5E8HA45"/>
<sequence length="68" mass="7846">MKEVKKQKPITQMKLASRTIFSLKPTKIKPSKKIYSRKGKNDHSGIFFHSVFRSVSPKNTVSLSHLQF</sequence>